<proteinExistence type="predicted"/>
<protein>
    <submittedName>
        <fullName evidence="1">Uncharacterized protein</fullName>
    </submittedName>
</protein>
<accession>A0A0S4WNP5</accession>
<evidence type="ECO:0000313" key="1">
    <source>
        <dbReference type="EMBL" id="CUV48166.1"/>
    </source>
</evidence>
<organism evidence="1">
    <name type="scientific">Ralstonia solanacearum</name>
    <name type="common">Pseudomonas solanacearum</name>
    <dbReference type="NCBI Taxonomy" id="305"/>
    <lineage>
        <taxon>Bacteria</taxon>
        <taxon>Pseudomonadati</taxon>
        <taxon>Pseudomonadota</taxon>
        <taxon>Betaproteobacteria</taxon>
        <taxon>Burkholderiales</taxon>
        <taxon>Burkholderiaceae</taxon>
        <taxon>Ralstonia</taxon>
        <taxon>Ralstonia solanacearum species complex</taxon>
    </lineage>
</organism>
<dbReference type="PIRSF" id="PIRSF019853">
    <property type="entry name" value="UCP019853"/>
    <property type="match status" value="1"/>
</dbReference>
<dbReference type="AlphaFoldDB" id="A0A0S4WNP5"/>
<sequence length="128" mass="14251">MKYLAKIERLSGDVEEEVVLRIHGVELICFAAVCPYKIEEGASYQVELTAQVFNEYQVSELDEEASPSIAQIGDSFSHVITGRLGGNRLDAGGIVFEDDVLLSDFGYLEGKMIAWKIDRIDVEFLSDD</sequence>
<reference evidence="1" key="1">
    <citation type="submission" date="2015-10" db="EMBL/GenBank/DDBJ databases">
        <authorList>
            <person name="Gilbert D.G."/>
        </authorList>
    </citation>
    <scope>NUCLEOTIDE SEQUENCE</scope>
    <source>
        <strain evidence="1">Phyl III-seqv23</strain>
    </source>
</reference>
<gene>
    <name evidence="1" type="ORF">TO10_v1_1870002</name>
</gene>
<dbReference type="EMBL" id="LN899827">
    <property type="protein sequence ID" value="CUV48166.1"/>
    <property type="molecule type" value="Genomic_DNA"/>
</dbReference>
<dbReference type="InterPro" id="IPR016767">
    <property type="entry name" value="UCP019853"/>
</dbReference>
<name>A0A0S4WNP5_RALSL</name>